<dbReference type="InterPro" id="IPR050295">
    <property type="entry name" value="Plant_2OG-oxidoreductases"/>
</dbReference>
<dbReference type="Gene3D" id="2.60.120.330">
    <property type="entry name" value="B-lactam Antibiotic, Isopenicillin N Synthase, Chain"/>
    <property type="match status" value="1"/>
</dbReference>
<gene>
    <name evidence="6" type="ORF">V8G54_034966</name>
</gene>
<protein>
    <recommendedName>
        <fullName evidence="8">Fe2OG dioxygenase domain-containing protein</fullName>
    </recommendedName>
</protein>
<evidence type="ECO:0008006" key="8">
    <source>
        <dbReference type="Google" id="ProtNLM"/>
    </source>
</evidence>
<evidence type="ECO:0000259" key="4">
    <source>
        <dbReference type="Pfam" id="PF03171"/>
    </source>
</evidence>
<dbReference type="InterPro" id="IPR044861">
    <property type="entry name" value="IPNS-like_FE2OG_OXY"/>
</dbReference>
<feature type="domain" description="Non-haem dioxygenase N-terminal" evidence="5">
    <location>
        <begin position="37"/>
        <end position="141"/>
    </location>
</feature>
<keyword evidence="3" id="KW-0408">Iron</keyword>
<dbReference type="Pfam" id="PF14226">
    <property type="entry name" value="DIOX_N"/>
    <property type="match status" value="1"/>
</dbReference>
<accession>A0AAQ3ME69</accession>
<keyword evidence="2" id="KW-0847">Vitamin C</keyword>
<sequence>MLSVKELVESNRVRSVPSNYISLKSPEDSMLYETENIPIIDFSQLTSSNPFERSKAIQQLGDACRDWGFFMLINHGVWETLREKVLRATKSFFDLSEEEKKEYAGEKVLDPIRYGTSFNVMVDKALFWRDFLKCHVHPHLNVPSKPTGFSETVDEYIKKSREVVGELLKGICGSLGLEENYIHERLNLELGAQMLIANFYPPCPKPELTMGLPAHTDHGLLTILLQNEILTNGKYKSVLHRAVVNTKGTRISIATAHGAPLETIVGPAPEFIDCDNPEAYRAIKYGDYIQFQQSHELDRRSCLDRVRI</sequence>
<feature type="domain" description="Isopenicillin N synthase-like Fe(2+) 2OG dioxygenase" evidence="4">
    <location>
        <begin position="193"/>
        <end position="228"/>
    </location>
</feature>
<dbReference type="InterPro" id="IPR027443">
    <property type="entry name" value="IPNS-like_sf"/>
</dbReference>
<dbReference type="InterPro" id="IPR026992">
    <property type="entry name" value="DIOX_N"/>
</dbReference>
<name>A0AAQ3ME69_VIGMU</name>
<evidence type="ECO:0000256" key="3">
    <source>
        <dbReference type="ARBA" id="ARBA00023004"/>
    </source>
</evidence>
<dbReference type="PANTHER" id="PTHR47991">
    <property type="entry name" value="OXOGLUTARATE/IRON-DEPENDENT DIOXYGENASE"/>
    <property type="match status" value="1"/>
</dbReference>
<proteinExistence type="predicted"/>
<dbReference type="EMBL" id="CP144690">
    <property type="protein sequence ID" value="WVY89452.1"/>
    <property type="molecule type" value="Genomic_DNA"/>
</dbReference>
<dbReference type="GO" id="GO:0046872">
    <property type="term" value="F:metal ion binding"/>
    <property type="evidence" value="ECO:0007669"/>
    <property type="project" value="UniProtKB-KW"/>
</dbReference>
<dbReference type="AlphaFoldDB" id="A0AAQ3ME69"/>
<evidence type="ECO:0000259" key="5">
    <source>
        <dbReference type="Pfam" id="PF14226"/>
    </source>
</evidence>
<reference evidence="6 7" key="1">
    <citation type="journal article" date="2023" name="Life. Sci Alliance">
        <title>Evolutionary insights into 3D genome organization and epigenetic landscape of Vigna mungo.</title>
        <authorList>
            <person name="Junaid A."/>
            <person name="Singh B."/>
            <person name="Bhatia S."/>
        </authorList>
    </citation>
    <scope>NUCLEOTIDE SEQUENCE [LARGE SCALE GENOMIC DNA]</scope>
    <source>
        <strain evidence="6">Urdbean</strain>
    </source>
</reference>
<dbReference type="Pfam" id="PF03171">
    <property type="entry name" value="2OG-FeII_Oxy"/>
    <property type="match status" value="1"/>
</dbReference>
<evidence type="ECO:0000256" key="2">
    <source>
        <dbReference type="ARBA" id="ARBA00022896"/>
    </source>
</evidence>
<dbReference type="SUPFAM" id="SSF51197">
    <property type="entry name" value="Clavaminate synthase-like"/>
    <property type="match status" value="1"/>
</dbReference>
<dbReference type="Proteomes" id="UP001374535">
    <property type="component" value="Chromosome 11"/>
</dbReference>
<evidence type="ECO:0000313" key="7">
    <source>
        <dbReference type="Proteomes" id="UP001374535"/>
    </source>
</evidence>
<dbReference type="GO" id="GO:0031418">
    <property type="term" value="F:L-ascorbic acid binding"/>
    <property type="evidence" value="ECO:0007669"/>
    <property type="project" value="UniProtKB-KW"/>
</dbReference>
<organism evidence="6 7">
    <name type="scientific">Vigna mungo</name>
    <name type="common">Black gram</name>
    <name type="synonym">Phaseolus mungo</name>
    <dbReference type="NCBI Taxonomy" id="3915"/>
    <lineage>
        <taxon>Eukaryota</taxon>
        <taxon>Viridiplantae</taxon>
        <taxon>Streptophyta</taxon>
        <taxon>Embryophyta</taxon>
        <taxon>Tracheophyta</taxon>
        <taxon>Spermatophyta</taxon>
        <taxon>Magnoliopsida</taxon>
        <taxon>eudicotyledons</taxon>
        <taxon>Gunneridae</taxon>
        <taxon>Pentapetalae</taxon>
        <taxon>rosids</taxon>
        <taxon>fabids</taxon>
        <taxon>Fabales</taxon>
        <taxon>Fabaceae</taxon>
        <taxon>Papilionoideae</taxon>
        <taxon>50 kb inversion clade</taxon>
        <taxon>NPAAA clade</taxon>
        <taxon>indigoferoid/millettioid clade</taxon>
        <taxon>Phaseoleae</taxon>
        <taxon>Vigna</taxon>
    </lineage>
</organism>
<keyword evidence="7" id="KW-1185">Reference proteome</keyword>
<evidence type="ECO:0000256" key="1">
    <source>
        <dbReference type="ARBA" id="ARBA00022723"/>
    </source>
</evidence>
<keyword evidence="1" id="KW-0479">Metal-binding</keyword>
<evidence type="ECO:0000313" key="6">
    <source>
        <dbReference type="EMBL" id="WVY89452.1"/>
    </source>
</evidence>